<dbReference type="AlphaFoldDB" id="A0A1I0BJN8"/>
<accession>A0A1I0BJN8</accession>
<dbReference type="PANTHER" id="PTHR36120">
    <property type="entry name" value="FUCOSE ISOMERASE"/>
    <property type="match status" value="1"/>
</dbReference>
<sequence>MSFQAAYVPIGVGTFHLESAQEQFEQSIALLRRIDPEIRVPDEMLLSIDLLNRFLDDIDPDLIILQNITFANAAYASEILRRFRCPILLWTLREPVIDGGRLRLNSLTGAFSAGNAIRAFRKDRPFEYIFGAPDEREVENKVSAVVRAAKTKKELQGLKLVSIGHTPQGFGFGRALDADMMSVFGAVLESIESRELIGKALRYTDEECAPYLEEARKQVTGLEKTPEKNVKDFARLYKAYKDYVTENHVGAVSSRCWPDFFTEFGTPVCMVLSLLNAMGVCASCESDTYGALSMFIGRSLTGNSCFFGDPVSLDESENSVTFWHCGMASCDLARKDTGAEVGVHPNRKLGPTMEFGCEKADAATIFRVGRDENGSFRFFIAEGSVMDKPKQFSGTSIVVKTESRCRELVENAVLEGWEPHYAVIYGKCAEELEILGHMLGIRVCRF</sequence>
<dbReference type="Pfam" id="PF02952">
    <property type="entry name" value="Fucose_iso_C"/>
    <property type="match status" value="1"/>
</dbReference>
<dbReference type="STRING" id="1526.SAMN02910262_00440"/>
<keyword evidence="5" id="KW-1185">Reference proteome</keyword>
<name>A0A1I0BJN8_9FIRM</name>
<evidence type="ECO:0000256" key="1">
    <source>
        <dbReference type="ARBA" id="ARBA00023235"/>
    </source>
</evidence>
<protein>
    <submittedName>
        <fullName evidence="4">L-fucose isomerase</fullName>
    </submittedName>
</protein>
<keyword evidence="1 4" id="KW-0413">Isomerase</keyword>
<dbReference type="InterPro" id="IPR015888">
    <property type="entry name" value="Fuc_isomerase_C"/>
</dbReference>
<proteinExistence type="predicted"/>
<dbReference type="Proteomes" id="UP000199820">
    <property type="component" value="Unassembled WGS sequence"/>
</dbReference>
<evidence type="ECO:0000259" key="3">
    <source>
        <dbReference type="Pfam" id="PF02952"/>
    </source>
</evidence>
<dbReference type="InterPro" id="IPR009015">
    <property type="entry name" value="Fucose_isomerase_N/cen_sf"/>
</dbReference>
<feature type="domain" description="L-fucose isomerase C-terminal" evidence="3">
    <location>
        <begin position="358"/>
        <end position="444"/>
    </location>
</feature>
<evidence type="ECO:0000256" key="2">
    <source>
        <dbReference type="ARBA" id="ARBA00023277"/>
    </source>
</evidence>
<evidence type="ECO:0000313" key="4">
    <source>
        <dbReference type="EMBL" id="SET07138.1"/>
    </source>
</evidence>
<dbReference type="EMBL" id="FOIL01000004">
    <property type="protein sequence ID" value="SET07138.1"/>
    <property type="molecule type" value="Genomic_DNA"/>
</dbReference>
<dbReference type="GO" id="GO:0005737">
    <property type="term" value="C:cytoplasm"/>
    <property type="evidence" value="ECO:0007669"/>
    <property type="project" value="InterPro"/>
</dbReference>
<gene>
    <name evidence="4" type="ORF">SAMN04487771_100476</name>
</gene>
<dbReference type="eggNOG" id="COG2407">
    <property type="taxonomic scope" value="Bacteria"/>
</dbReference>
<dbReference type="OrthoDB" id="5838738at2"/>
<dbReference type="GO" id="GO:0008736">
    <property type="term" value="F:L-fucose isomerase activity"/>
    <property type="evidence" value="ECO:0007669"/>
    <property type="project" value="InterPro"/>
</dbReference>
<keyword evidence="2" id="KW-0119">Carbohydrate metabolism</keyword>
<reference evidence="4 5" key="1">
    <citation type="submission" date="2016-10" db="EMBL/GenBank/DDBJ databases">
        <authorList>
            <person name="de Groot N.N."/>
        </authorList>
    </citation>
    <scope>NUCLEOTIDE SEQUENCE [LARGE SCALE GENOMIC DNA]</scope>
    <source>
        <strain evidence="4 5">KH1P1</strain>
    </source>
</reference>
<dbReference type="RefSeq" id="WP_074648494.1">
    <property type="nucleotide sequence ID" value="NZ_FOIL01000004.1"/>
</dbReference>
<dbReference type="SUPFAM" id="SSF53743">
    <property type="entry name" value="FucI/AraA N-terminal and middle domains"/>
    <property type="match status" value="1"/>
</dbReference>
<evidence type="ECO:0000313" key="5">
    <source>
        <dbReference type="Proteomes" id="UP000199820"/>
    </source>
</evidence>
<dbReference type="PANTHER" id="PTHR36120:SF1">
    <property type="entry name" value="L-FUCOSE ISOMERASE C-TERMINAL DOMAIN-CONTAINING PROTEIN"/>
    <property type="match status" value="1"/>
</dbReference>
<dbReference type="GO" id="GO:0006004">
    <property type="term" value="P:fucose metabolic process"/>
    <property type="evidence" value="ECO:0007669"/>
    <property type="project" value="InterPro"/>
</dbReference>
<organism evidence="4 5">
    <name type="scientific">[Clostridium] aminophilum</name>
    <dbReference type="NCBI Taxonomy" id="1526"/>
    <lineage>
        <taxon>Bacteria</taxon>
        <taxon>Bacillati</taxon>
        <taxon>Bacillota</taxon>
        <taxon>Clostridia</taxon>
        <taxon>Lachnospirales</taxon>
        <taxon>Lachnospiraceae</taxon>
    </lineage>
</organism>